<evidence type="ECO:0000256" key="4">
    <source>
        <dbReference type="ARBA" id="ARBA00022728"/>
    </source>
</evidence>
<dbReference type="CDD" id="cd00200">
    <property type="entry name" value="WD40"/>
    <property type="match status" value="1"/>
</dbReference>
<feature type="repeat" description="WD" evidence="9">
    <location>
        <begin position="313"/>
        <end position="347"/>
    </location>
</feature>
<comment type="caution">
    <text evidence="11">The sequence shown here is derived from an EMBL/GenBank/DDBJ whole genome shotgun (WGS) entry which is preliminary data.</text>
</comment>
<dbReference type="InterPro" id="IPR036322">
    <property type="entry name" value="WD40_repeat_dom_sf"/>
</dbReference>
<evidence type="ECO:0000256" key="9">
    <source>
        <dbReference type="PROSITE-ProRule" id="PRU00221"/>
    </source>
</evidence>
<keyword evidence="4" id="KW-0747">Spliceosome</keyword>
<dbReference type="FunFam" id="2.130.10.10:FF:000034">
    <property type="entry name" value="Pre-mRNA-processing factor 17, putative"/>
    <property type="match status" value="1"/>
</dbReference>
<dbReference type="AlphaFoldDB" id="A0A8H3YIN4"/>
<keyword evidence="7" id="KW-0539">Nucleus</keyword>
<name>A0A8H3YIN4_9TREE</name>
<keyword evidence="3" id="KW-0507">mRNA processing</keyword>
<dbReference type="Gene3D" id="2.130.10.10">
    <property type="entry name" value="YVTN repeat-like/Quinoprotein amine dehydrogenase"/>
    <property type="match status" value="1"/>
</dbReference>
<dbReference type="Pfam" id="PF00400">
    <property type="entry name" value="WD40"/>
    <property type="match status" value="5"/>
</dbReference>
<dbReference type="PANTHER" id="PTHR43979:SF1">
    <property type="entry name" value="PRE-MRNA-PROCESSING FACTOR 17"/>
    <property type="match status" value="1"/>
</dbReference>
<evidence type="ECO:0000313" key="12">
    <source>
        <dbReference type="Proteomes" id="UP000620104"/>
    </source>
</evidence>
<keyword evidence="12" id="KW-1185">Reference proteome</keyword>
<dbReference type="GO" id="GO:0071013">
    <property type="term" value="C:catalytic step 2 spliceosome"/>
    <property type="evidence" value="ECO:0007669"/>
    <property type="project" value="InterPro"/>
</dbReference>
<dbReference type="EMBL" id="BLZA01000032">
    <property type="protein sequence ID" value="GHJ88751.1"/>
    <property type="molecule type" value="Genomic_DNA"/>
</dbReference>
<evidence type="ECO:0000256" key="1">
    <source>
        <dbReference type="ARBA" id="ARBA00004123"/>
    </source>
</evidence>
<evidence type="ECO:0000256" key="3">
    <source>
        <dbReference type="ARBA" id="ARBA00022664"/>
    </source>
</evidence>
<evidence type="ECO:0000313" key="11">
    <source>
        <dbReference type="EMBL" id="GHJ88751.1"/>
    </source>
</evidence>
<reference evidence="11" key="1">
    <citation type="submission" date="2020-07" db="EMBL/GenBank/DDBJ databases">
        <title>Draft Genome Sequence of a Deep-Sea Yeast, Naganishia (Cryptococcus) liquefaciens strain N6.</title>
        <authorList>
            <person name="Han Y.W."/>
            <person name="Kajitani R."/>
            <person name="Morimoto H."/>
            <person name="Parhat M."/>
            <person name="Tsubouchi H."/>
            <person name="Bakenova O."/>
            <person name="Ogata M."/>
            <person name="Argunhan B."/>
            <person name="Aoki R."/>
            <person name="Kajiwara S."/>
            <person name="Itoh T."/>
            <person name="Iwasaki H."/>
        </authorList>
    </citation>
    <scope>NUCLEOTIDE SEQUENCE</scope>
    <source>
        <strain evidence="11">N6</strain>
    </source>
</reference>
<dbReference type="InterPro" id="IPR015943">
    <property type="entry name" value="WD40/YVTN_repeat-like_dom_sf"/>
</dbReference>
<feature type="region of interest" description="Disordered" evidence="10">
    <location>
        <begin position="1"/>
        <end position="22"/>
    </location>
</feature>
<dbReference type="PROSITE" id="PS50082">
    <property type="entry name" value="WD_REPEATS_2"/>
    <property type="match status" value="5"/>
</dbReference>
<dbReference type="OrthoDB" id="10257301at2759"/>
<feature type="repeat" description="WD" evidence="9">
    <location>
        <begin position="443"/>
        <end position="475"/>
    </location>
</feature>
<keyword evidence="5" id="KW-0677">Repeat</keyword>
<evidence type="ECO:0000256" key="8">
    <source>
        <dbReference type="ARBA" id="ARBA00068146"/>
    </source>
</evidence>
<dbReference type="PROSITE" id="PS50294">
    <property type="entry name" value="WD_REPEATS_REGION"/>
    <property type="match status" value="4"/>
</dbReference>
<dbReference type="InterPro" id="IPR020472">
    <property type="entry name" value="WD40_PAC1"/>
</dbReference>
<evidence type="ECO:0000256" key="5">
    <source>
        <dbReference type="ARBA" id="ARBA00022737"/>
    </source>
</evidence>
<keyword evidence="2 9" id="KW-0853">WD repeat</keyword>
<dbReference type="InterPro" id="IPR019775">
    <property type="entry name" value="WD40_repeat_CS"/>
</dbReference>
<evidence type="ECO:0000256" key="2">
    <source>
        <dbReference type="ARBA" id="ARBA00022574"/>
    </source>
</evidence>
<comment type="subcellular location">
    <subcellularLocation>
        <location evidence="1">Nucleus</location>
    </subcellularLocation>
</comment>
<evidence type="ECO:0000256" key="7">
    <source>
        <dbReference type="ARBA" id="ARBA00023242"/>
    </source>
</evidence>
<dbReference type="InterPro" id="IPR032847">
    <property type="entry name" value="PRPF17"/>
</dbReference>
<dbReference type="SUPFAM" id="SSF50978">
    <property type="entry name" value="WD40 repeat-like"/>
    <property type="match status" value="1"/>
</dbReference>
<feature type="repeat" description="WD" evidence="9">
    <location>
        <begin position="541"/>
        <end position="573"/>
    </location>
</feature>
<feature type="repeat" description="WD" evidence="9">
    <location>
        <begin position="357"/>
        <end position="398"/>
    </location>
</feature>
<feature type="repeat" description="WD" evidence="9">
    <location>
        <begin position="574"/>
        <end position="607"/>
    </location>
</feature>
<evidence type="ECO:0000256" key="6">
    <source>
        <dbReference type="ARBA" id="ARBA00023187"/>
    </source>
</evidence>
<dbReference type="GO" id="GO:0000398">
    <property type="term" value="P:mRNA splicing, via spliceosome"/>
    <property type="evidence" value="ECO:0007669"/>
    <property type="project" value="InterPro"/>
</dbReference>
<dbReference type="PROSITE" id="PS00678">
    <property type="entry name" value="WD_REPEATS_1"/>
    <property type="match status" value="1"/>
</dbReference>
<accession>A0A8H3YIN4</accession>
<dbReference type="GO" id="GO:0003729">
    <property type="term" value="F:mRNA binding"/>
    <property type="evidence" value="ECO:0007669"/>
    <property type="project" value="TreeGrafter"/>
</dbReference>
<dbReference type="SMART" id="SM00320">
    <property type="entry name" value="WD40"/>
    <property type="match status" value="7"/>
</dbReference>
<dbReference type="Proteomes" id="UP000620104">
    <property type="component" value="Unassembled WGS sequence"/>
</dbReference>
<proteinExistence type="predicted"/>
<keyword evidence="6" id="KW-0508">mRNA splicing</keyword>
<dbReference type="InterPro" id="IPR001680">
    <property type="entry name" value="WD40_rpt"/>
</dbReference>
<protein>
    <recommendedName>
        <fullName evidence="8">Pre-mRNA-processing factor 17</fullName>
    </recommendedName>
</protein>
<evidence type="ECO:0000256" key="10">
    <source>
        <dbReference type="SAM" id="MobiDB-lite"/>
    </source>
</evidence>
<gene>
    <name evidence="11" type="ORF">NliqN6_5153</name>
</gene>
<sequence length="607" mass="67387">MASLVADYASSDDETPVSLPPARAIIADDTELGDDAAEKQARDDVYGLKESERVVPSGTTVGYLGGAVKSVVSAAPDVLAEDPNAPTALITRPTDKVMNVNISYDDMMRPALGPENPFDTRKNKGMNSVAGHVEEQSMDASTFLQQHRTFSVHGYALNPSALATAQSSIVGDVAAAAAQNFAMIENMKGTHASRRELKRRRQAAGDVSVVDGEGAYVGPWGGWAGDEEVDVEVEEDMSEWREEKRRREEASAAAKERMKKAGEEKSIFHGKSLTDYAGRTYMHIPTDLGVNLRPSEDTPAPESFIPQACTHTWTGHTKAVSAVRLFPTSGHLLLSGSMDTKVKLWDVYHEGNCLRTFMGHTKAIKDINFNNSGTQFLSASYDRQIKLWDTETGQCIQAFTNGKTPNVVKFNPDEDKQHVFLAGMSDKKIIQYDLRTREIAQEYDQHLGPVNTITFVDENRRFVTTSDDKTIRAWDYDIPVVIKYIAEPYMHSMPAVTLHPSNKWFAAQSLDNQILIYSCDNFRQNRKKRFAGHTVAGYACAVGFSPDGRFLSSGDGQGNVVFWDWKSGRILKRLNAHKQVVIDHVWLPHQHSKLITASWDGLIKLWE</sequence>
<dbReference type="PANTHER" id="PTHR43979">
    <property type="entry name" value="PRE-MRNA-PROCESSING FACTOR 17"/>
    <property type="match status" value="1"/>
</dbReference>
<dbReference type="PRINTS" id="PR00320">
    <property type="entry name" value="GPROTEINBRPT"/>
</dbReference>
<organism evidence="11 12">
    <name type="scientific">Naganishia liquefaciens</name>
    <dbReference type="NCBI Taxonomy" id="104408"/>
    <lineage>
        <taxon>Eukaryota</taxon>
        <taxon>Fungi</taxon>
        <taxon>Dikarya</taxon>
        <taxon>Basidiomycota</taxon>
        <taxon>Agaricomycotina</taxon>
        <taxon>Tremellomycetes</taxon>
        <taxon>Filobasidiales</taxon>
        <taxon>Filobasidiaceae</taxon>
        <taxon>Naganishia</taxon>
    </lineage>
</organism>